<keyword evidence="3" id="KW-1185">Reference proteome</keyword>
<dbReference type="EMBL" id="CVRI01000043">
    <property type="protein sequence ID" value="CRK95862.1"/>
    <property type="molecule type" value="Genomic_DNA"/>
</dbReference>
<protein>
    <submittedName>
        <fullName evidence="2">CLUMA_CG009309, isoform A</fullName>
    </submittedName>
</protein>
<dbReference type="AlphaFoldDB" id="A0A1J1IA79"/>
<evidence type="ECO:0000313" key="2">
    <source>
        <dbReference type="EMBL" id="CRK95862.1"/>
    </source>
</evidence>
<gene>
    <name evidence="2" type="ORF">CLUMA_CG009309</name>
</gene>
<reference evidence="2 3" key="1">
    <citation type="submission" date="2015-04" db="EMBL/GenBank/DDBJ databases">
        <authorList>
            <person name="Syromyatnikov M.Y."/>
            <person name="Popov V.N."/>
        </authorList>
    </citation>
    <scope>NUCLEOTIDE SEQUENCE [LARGE SCALE GENOMIC DNA]</scope>
</reference>
<evidence type="ECO:0000256" key="1">
    <source>
        <dbReference type="SAM" id="MobiDB-lite"/>
    </source>
</evidence>
<evidence type="ECO:0000313" key="3">
    <source>
        <dbReference type="Proteomes" id="UP000183832"/>
    </source>
</evidence>
<feature type="compositionally biased region" description="Basic and acidic residues" evidence="1">
    <location>
        <begin position="42"/>
        <end position="62"/>
    </location>
</feature>
<name>A0A1J1IA79_9DIPT</name>
<accession>A0A1J1IA79</accession>
<sequence length="62" mass="7190">MLFKVSRLLEKSLYRHVTINLCSLSRNNQTCSLQTCCFCPPDEQRDPEPPLGRRTDNKSVSY</sequence>
<proteinExistence type="predicted"/>
<organism evidence="2 3">
    <name type="scientific">Clunio marinus</name>
    <dbReference type="NCBI Taxonomy" id="568069"/>
    <lineage>
        <taxon>Eukaryota</taxon>
        <taxon>Metazoa</taxon>
        <taxon>Ecdysozoa</taxon>
        <taxon>Arthropoda</taxon>
        <taxon>Hexapoda</taxon>
        <taxon>Insecta</taxon>
        <taxon>Pterygota</taxon>
        <taxon>Neoptera</taxon>
        <taxon>Endopterygota</taxon>
        <taxon>Diptera</taxon>
        <taxon>Nematocera</taxon>
        <taxon>Chironomoidea</taxon>
        <taxon>Chironomidae</taxon>
        <taxon>Clunio</taxon>
    </lineage>
</organism>
<dbReference type="Proteomes" id="UP000183832">
    <property type="component" value="Unassembled WGS sequence"/>
</dbReference>
<feature type="region of interest" description="Disordered" evidence="1">
    <location>
        <begin position="41"/>
        <end position="62"/>
    </location>
</feature>